<dbReference type="InterPro" id="IPR006913">
    <property type="entry name" value="CENP-V/GFA"/>
</dbReference>
<keyword evidence="3" id="KW-0862">Zinc</keyword>
<dbReference type="SUPFAM" id="SSF51316">
    <property type="entry name" value="Mss4-like"/>
    <property type="match status" value="1"/>
</dbReference>
<feature type="domain" description="CENP-V/GFA" evidence="5">
    <location>
        <begin position="3"/>
        <end position="113"/>
    </location>
</feature>
<sequence>MVREATCSCGKLLVRCSGEPELVSACHCTACQKRTGAPFGVAAFFRKERVRVQGQFHTFSRSSDSGYLLKFHFCVGCGSTVFWEPLRKPDMYAIAVGAFGDPDFPAPSQEVYTEGRHAWIAPFVF</sequence>
<dbReference type="Pfam" id="PF04828">
    <property type="entry name" value="GFA"/>
    <property type="match status" value="1"/>
</dbReference>
<protein>
    <submittedName>
        <fullName evidence="6">GFA family protein</fullName>
    </submittedName>
</protein>
<evidence type="ECO:0000256" key="4">
    <source>
        <dbReference type="ARBA" id="ARBA00023239"/>
    </source>
</evidence>
<organism evidence="6 7">
    <name type="scientific">Albidovulum litorale</name>
    <dbReference type="NCBI Taxonomy" id="2984134"/>
    <lineage>
        <taxon>Bacteria</taxon>
        <taxon>Pseudomonadati</taxon>
        <taxon>Pseudomonadota</taxon>
        <taxon>Alphaproteobacteria</taxon>
        <taxon>Rhodobacterales</taxon>
        <taxon>Paracoccaceae</taxon>
        <taxon>Albidovulum</taxon>
    </lineage>
</organism>
<comment type="similarity">
    <text evidence="1">Belongs to the Gfa family.</text>
</comment>
<dbReference type="PANTHER" id="PTHR33337">
    <property type="entry name" value="GFA DOMAIN-CONTAINING PROTEIN"/>
    <property type="match status" value="1"/>
</dbReference>
<proteinExistence type="inferred from homology"/>
<dbReference type="RefSeq" id="WP_263738444.1">
    <property type="nucleotide sequence ID" value="NZ_JAOWKZ010000001.1"/>
</dbReference>
<evidence type="ECO:0000313" key="7">
    <source>
        <dbReference type="Proteomes" id="UP001652564"/>
    </source>
</evidence>
<dbReference type="Proteomes" id="UP001652564">
    <property type="component" value="Unassembled WGS sequence"/>
</dbReference>
<evidence type="ECO:0000256" key="2">
    <source>
        <dbReference type="ARBA" id="ARBA00022723"/>
    </source>
</evidence>
<name>A0ABT2ZJP9_9RHOB</name>
<keyword evidence="2" id="KW-0479">Metal-binding</keyword>
<keyword evidence="7" id="KW-1185">Reference proteome</keyword>
<gene>
    <name evidence="6" type="ORF">OEZ71_03025</name>
</gene>
<dbReference type="InterPro" id="IPR011057">
    <property type="entry name" value="Mss4-like_sf"/>
</dbReference>
<dbReference type="EMBL" id="JAOWKZ010000001">
    <property type="protein sequence ID" value="MCV2871263.1"/>
    <property type="molecule type" value="Genomic_DNA"/>
</dbReference>
<dbReference type="PANTHER" id="PTHR33337:SF40">
    <property type="entry name" value="CENP-V_GFA DOMAIN-CONTAINING PROTEIN-RELATED"/>
    <property type="match status" value="1"/>
</dbReference>
<reference evidence="6 7" key="1">
    <citation type="submission" date="2022-10" db="EMBL/GenBank/DDBJ databases">
        <title>Defluviimonas sp. nov., isolated from ocean surface sediments.</title>
        <authorList>
            <person name="He W."/>
            <person name="Wang L."/>
            <person name="Zhang D.-F."/>
        </authorList>
    </citation>
    <scope>NUCLEOTIDE SEQUENCE [LARGE SCALE GENOMIC DNA]</scope>
    <source>
        <strain evidence="6 7">WL0050</strain>
    </source>
</reference>
<comment type="caution">
    <text evidence="6">The sequence shown here is derived from an EMBL/GenBank/DDBJ whole genome shotgun (WGS) entry which is preliminary data.</text>
</comment>
<dbReference type="PROSITE" id="PS51891">
    <property type="entry name" value="CENP_V_GFA"/>
    <property type="match status" value="1"/>
</dbReference>
<keyword evidence="4" id="KW-0456">Lyase</keyword>
<accession>A0ABT2ZJP9</accession>
<evidence type="ECO:0000259" key="5">
    <source>
        <dbReference type="PROSITE" id="PS51891"/>
    </source>
</evidence>
<evidence type="ECO:0000313" key="6">
    <source>
        <dbReference type="EMBL" id="MCV2871263.1"/>
    </source>
</evidence>
<evidence type="ECO:0000256" key="3">
    <source>
        <dbReference type="ARBA" id="ARBA00022833"/>
    </source>
</evidence>
<evidence type="ECO:0000256" key="1">
    <source>
        <dbReference type="ARBA" id="ARBA00005495"/>
    </source>
</evidence>
<dbReference type="Gene3D" id="3.90.1590.10">
    <property type="entry name" value="glutathione-dependent formaldehyde- activating enzyme (gfa)"/>
    <property type="match status" value="1"/>
</dbReference>